<keyword evidence="6" id="KW-0687">Ribonucleoprotein</keyword>
<dbReference type="EMBL" id="LXFE01000931">
    <property type="protein sequence ID" value="OLL24216.1"/>
    <property type="molecule type" value="Genomic_DNA"/>
</dbReference>
<feature type="domain" description="Large ribosomal subunit protein mL46 N-terminal" evidence="8">
    <location>
        <begin position="75"/>
        <end position="184"/>
    </location>
</feature>
<keyword evidence="4 9" id="KW-0689">Ribosomal protein</keyword>
<dbReference type="InterPro" id="IPR033650">
    <property type="entry name" value="Ribosomal_mL46_NUDIX"/>
</dbReference>
<dbReference type="Gene3D" id="3.90.79.10">
    <property type="entry name" value="Nucleoside Triphosphate Pyrophosphohydrolase"/>
    <property type="match status" value="1"/>
</dbReference>
<evidence type="ECO:0000256" key="6">
    <source>
        <dbReference type="ARBA" id="ARBA00023274"/>
    </source>
</evidence>
<evidence type="ECO:0000259" key="8">
    <source>
        <dbReference type="Pfam" id="PF11788"/>
    </source>
</evidence>
<evidence type="ECO:0000313" key="10">
    <source>
        <dbReference type="Proteomes" id="UP000186594"/>
    </source>
</evidence>
<dbReference type="Pfam" id="PF11788">
    <property type="entry name" value="MRP-L46"/>
    <property type="match status" value="1"/>
</dbReference>
<protein>
    <recommendedName>
        <fullName evidence="7">Large ribosomal subunit protein mL46</fullName>
    </recommendedName>
</protein>
<evidence type="ECO:0000256" key="7">
    <source>
        <dbReference type="ARBA" id="ARBA00035190"/>
    </source>
</evidence>
<dbReference type="PANTHER" id="PTHR13124:SF12">
    <property type="entry name" value="LARGE RIBOSOMAL SUBUNIT PROTEIN ML46"/>
    <property type="match status" value="1"/>
</dbReference>
<organism evidence="9 10">
    <name type="scientific">Neolecta irregularis (strain DAH-3)</name>
    <dbReference type="NCBI Taxonomy" id="1198029"/>
    <lineage>
        <taxon>Eukaryota</taxon>
        <taxon>Fungi</taxon>
        <taxon>Dikarya</taxon>
        <taxon>Ascomycota</taxon>
        <taxon>Taphrinomycotina</taxon>
        <taxon>Neolectales</taxon>
        <taxon>Neolectaceae</taxon>
        <taxon>Neolecta</taxon>
    </lineage>
</organism>
<evidence type="ECO:0000256" key="2">
    <source>
        <dbReference type="ARBA" id="ARBA00009070"/>
    </source>
</evidence>
<evidence type="ECO:0000256" key="4">
    <source>
        <dbReference type="ARBA" id="ARBA00022980"/>
    </source>
</evidence>
<name>A0A1U7LNH5_NEOID</name>
<evidence type="ECO:0000256" key="3">
    <source>
        <dbReference type="ARBA" id="ARBA00022946"/>
    </source>
</evidence>
<dbReference type="InterPro" id="IPR040008">
    <property type="entry name" value="Ribosomal_mL46"/>
</dbReference>
<dbReference type="FunFam" id="3.90.79.10:FF:000018">
    <property type="entry name" value="39S ribosomal protein L46, mitochondrial"/>
    <property type="match status" value="1"/>
</dbReference>
<dbReference type="OrthoDB" id="414075at2759"/>
<dbReference type="CDD" id="cd04661">
    <property type="entry name" value="NUDIX_MRP_L46"/>
    <property type="match status" value="1"/>
</dbReference>
<gene>
    <name evidence="9" type="ORF">NEOLI_003653</name>
</gene>
<proteinExistence type="inferred from homology"/>
<comment type="caution">
    <text evidence="9">The sequence shown here is derived from an EMBL/GenBank/DDBJ whole genome shotgun (WGS) entry which is preliminary data.</text>
</comment>
<evidence type="ECO:0000256" key="1">
    <source>
        <dbReference type="ARBA" id="ARBA00004173"/>
    </source>
</evidence>
<evidence type="ECO:0000256" key="5">
    <source>
        <dbReference type="ARBA" id="ARBA00023128"/>
    </source>
</evidence>
<dbReference type="InterPro" id="IPR021757">
    <property type="entry name" value="Ribosomal_mL46_N"/>
</dbReference>
<dbReference type="AlphaFoldDB" id="A0A1U7LNH5"/>
<keyword evidence="3" id="KW-0809">Transit peptide</keyword>
<dbReference type="STRING" id="1198029.A0A1U7LNH5"/>
<keyword evidence="10" id="KW-1185">Reference proteome</keyword>
<comment type="similarity">
    <text evidence="2">Belongs to the mitochondrion-specific ribosomal protein mL46 family.</text>
</comment>
<keyword evidence="5" id="KW-0496">Mitochondrion</keyword>
<sequence>MLSRCQYYRIEHSVSQTVKDLQVSPKRARKAFRRLNQCSNFSTSNKRSNIAVDQLLESADEHLIEPERKGSRYPWGIKAGVILTRVPQIIKLPTPFEKAFYDYQLSLEQRLAARFSANFYFRKGSIAEKRWIQGGYAVLDEKKLLGRRKTKVGEEEKTEMSKDEESVLREDDVVVPNDRITEADRTNDTRSLDRKLDRRLYLLIQKNREENAWRFPQISVANGGVLHTSAEIALHTAVGKNMNTWFVGETPVCHYRYSYPEAKQNRTLLRGARIFFLRAHIFAGQAVPNGSDVKDFMWLTKEEIKEYVAPDYWLGIRHALSDR</sequence>
<dbReference type="OMA" id="HPFENAF"/>
<dbReference type="GO" id="GO:0005743">
    <property type="term" value="C:mitochondrial inner membrane"/>
    <property type="evidence" value="ECO:0007669"/>
    <property type="project" value="UniProtKB-ARBA"/>
</dbReference>
<comment type="subcellular location">
    <subcellularLocation>
        <location evidence="1">Mitochondrion</location>
    </subcellularLocation>
</comment>
<accession>A0A1U7LNH5</accession>
<dbReference type="GO" id="GO:0005762">
    <property type="term" value="C:mitochondrial large ribosomal subunit"/>
    <property type="evidence" value="ECO:0007669"/>
    <property type="project" value="TreeGrafter"/>
</dbReference>
<evidence type="ECO:0000313" key="9">
    <source>
        <dbReference type="EMBL" id="OLL24216.1"/>
    </source>
</evidence>
<dbReference type="Proteomes" id="UP000186594">
    <property type="component" value="Unassembled WGS sequence"/>
</dbReference>
<dbReference type="GO" id="GO:0003735">
    <property type="term" value="F:structural constituent of ribosome"/>
    <property type="evidence" value="ECO:0007669"/>
    <property type="project" value="InterPro"/>
</dbReference>
<reference evidence="9 10" key="1">
    <citation type="submission" date="2016-04" db="EMBL/GenBank/DDBJ databases">
        <title>Evolutionary innovation and constraint leading to complex multicellularity in the Ascomycota.</title>
        <authorList>
            <person name="Cisse O."/>
            <person name="Nguyen A."/>
            <person name="Hewitt D.A."/>
            <person name="Jedd G."/>
            <person name="Stajich J.E."/>
        </authorList>
    </citation>
    <scope>NUCLEOTIDE SEQUENCE [LARGE SCALE GENOMIC DNA]</scope>
    <source>
        <strain evidence="9 10">DAH-3</strain>
    </source>
</reference>
<dbReference type="PANTHER" id="PTHR13124">
    <property type="entry name" value="39S RIBOSOMAL PROTEIN L46, MITOCHONDRIAL PRECURSOR-RELATED"/>
    <property type="match status" value="1"/>
</dbReference>